<dbReference type="VEuPathDB" id="FungiDB:MMYC01_201308"/>
<organism evidence="2 3">
    <name type="scientific">Madurella mycetomatis</name>
    <dbReference type="NCBI Taxonomy" id="100816"/>
    <lineage>
        <taxon>Eukaryota</taxon>
        <taxon>Fungi</taxon>
        <taxon>Dikarya</taxon>
        <taxon>Ascomycota</taxon>
        <taxon>Pezizomycotina</taxon>
        <taxon>Sordariomycetes</taxon>
        <taxon>Sordariomycetidae</taxon>
        <taxon>Sordariales</taxon>
        <taxon>Sordariales incertae sedis</taxon>
        <taxon>Madurella</taxon>
    </lineage>
</organism>
<proteinExistence type="predicted"/>
<protein>
    <submittedName>
        <fullName evidence="2">Uncharacterized protein</fullName>
    </submittedName>
</protein>
<dbReference type="EMBL" id="LCTW02000016">
    <property type="protein sequence ID" value="KXX82352.1"/>
    <property type="molecule type" value="Genomic_DNA"/>
</dbReference>
<comment type="caution">
    <text evidence="2">The sequence shown here is derived from an EMBL/GenBank/DDBJ whole genome shotgun (WGS) entry which is preliminary data.</text>
</comment>
<evidence type="ECO:0000256" key="1">
    <source>
        <dbReference type="SAM" id="MobiDB-lite"/>
    </source>
</evidence>
<evidence type="ECO:0000313" key="2">
    <source>
        <dbReference type="EMBL" id="KXX82352.1"/>
    </source>
</evidence>
<dbReference type="STRING" id="100816.A0A175WFK0"/>
<name>A0A175WFK0_9PEZI</name>
<dbReference type="OrthoDB" id="424753at2759"/>
<feature type="compositionally biased region" description="Basic and acidic residues" evidence="1">
    <location>
        <begin position="31"/>
        <end position="55"/>
    </location>
</feature>
<evidence type="ECO:0000313" key="3">
    <source>
        <dbReference type="Proteomes" id="UP000078237"/>
    </source>
</evidence>
<reference evidence="2 3" key="1">
    <citation type="journal article" date="2016" name="Genome Announc.">
        <title>Genome Sequence of Madurella mycetomatis mm55, Isolated from a Human Mycetoma Case in Sudan.</title>
        <authorList>
            <person name="Smit S."/>
            <person name="Derks M.F."/>
            <person name="Bervoets S."/>
            <person name="Fahal A."/>
            <person name="van Leeuwen W."/>
            <person name="van Belkum A."/>
            <person name="van de Sande W.W."/>
        </authorList>
    </citation>
    <scope>NUCLEOTIDE SEQUENCE [LARGE SCALE GENOMIC DNA]</scope>
    <source>
        <strain evidence="3">mm55</strain>
    </source>
</reference>
<accession>A0A175WFK0</accession>
<feature type="region of interest" description="Disordered" evidence="1">
    <location>
        <begin position="31"/>
        <end position="65"/>
    </location>
</feature>
<gene>
    <name evidence="2" type="ORF">MMYC01_201308</name>
</gene>
<sequence length="65" mass="7763">MMSILQTDYEELLDMRFRSILYAGMKLNDREDMAEPTPAKDIHTLTDRDLDRHWEQPPPGRHHVQ</sequence>
<dbReference type="Proteomes" id="UP000078237">
    <property type="component" value="Unassembled WGS sequence"/>
</dbReference>
<keyword evidence="3" id="KW-1185">Reference proteome</keyword>
<dbReference type="AlphaFoldDB" id="A0A175WFK0"/>